<comment type="similarity">
    <text evidence="3">Belongs to the LplA family.</text>
</comment>
<comment type="caution">
    <text evidence="10">The sequence shown here is derived from an EMBL/GenBank/DDBJ whole genome shotgun (WGS) entry which is preliminary data.</text>
</comment>
<dbReference type="InterPro" id="IPR019491">
    <property type="entry name" value="Lipoate_protein_ligase_C"/>
</dbReference>
<dbReference type="NCBIfam" id="TIGR00545">
    <property type="entry name" value="lipoyltrans"/>
    <property type="match status" value="1"/>
</dbReference>
<dbReference type="GO" id="GO:0005737">
    <property type="term" value="C:cytoplasm"/>
    <property type="evidence" value="ECO:0007669"/>
    <property type="project" value="TreeGrafter"/>
</dbReference>
<dbReference type="SUPFAM" id="SSF82649">
    <property type="entry name" value="SufE/NifU"/>
    <property type="match status" value="1"/>
</dbReference>
<evidence type="ECO:0000256" key="1">
    <source>
        <dbReference type="ARBA" id="ARBA00005085"/>
    </source>
</evidence>
<dbReference type="PANTHER" id="PTHR12561">
    <property type="entry name" value="LIPOATE-PROTEIN LIGASE"/>
    <property type="match status" value="1"/>
</dbReference>
<keyword evidence="7" id="KW-0067">ATP-binding</keyword>
<dbReference type="AlphaFoldDB" id="A0A1J4MT79"/>
<evidence type="ECO:0000256" key="8">
    <source>
        <dbReference type="ARBA" id="ARBA00048037"/>
    </source>
</evidence>
<dbReference type="OrthoDB" id="201621at2759"/>
<dbReference type="RefSeq" id="XP_067067955.1">
    <property type="nucleotide sequence ID" value="XM_067210938.1"/>
</dbReference>
<evidence type="ECO:0000256" key="4">
    <source>
        <dbReference type="ARBA" id="ARBA00012367"/>
    </source>
</evidence>
<dbReference type="EC" id="6.3.1.20" evidence="4"/>
<name>A0A1J4MT79_9CRYT</name>
<organism evidence="10 11">
    <name type="scientific">Cryptosporidium andersoni</name>
    <dbReference type="NCBI Taxonomy" id="117008"/>
    <lineage>
        <taxon>Eukaryota</taxon>
        <taxon>Sar</taxon>
        <taxon>Alveolata</taxon>
        <taxon>Apicomplexa</taxon>
        <taxon>Conoidasida</taxon>
        <taxon>Coccidia</taxon>
        <taxon>Eucoccidiorida</taxon>
        <taxon>Eimeriorina</taxon>
        <taxon>Cryptosporidiidae</taxon>
        <taxon>Cryptosporidium</taxon>
    </lineage>
</organism>
<dbReference type="InterPro" id="IPR004143">
    <property type="entry name" value="BPL_LPL_catalytic"/>
</dbReference>
<evidence type="ECO:0000256" key="2">
    <source>
        <dbReference type="ARBA" id="ARBA00005124"/>
    </source>
</evidence>
<dbReference type="SUPFAM" id="SSF55681">
    <property type="entry name" value="Class II aaRS and biotin synthetases"/>
    <property type="match status" value="1"/>
</dbReference>
<dbReference type="Gene3D" id="3.30.390.50">
    <property type="entry name" value="CO dehydrogenase flavoprotein, C-terminal domain"/>
    <property type="match status" value="1"/>
</dbReference>
<evidence type="ECO:0000313" key="10">
    <source>
        <dbReference type="EMBL" id="OII76109.1"/>
    </source>
</evidence>
<comment type="pathway">
    <text evidence="1">Protein modification; protein lipoylation via exogenous pathway; protein N(6)-(lipoyl)lysine from lipoate: step 2/2.</text>
</comment>
<dbReference type="UniPathway" id="UPA00537">
    <property type="reaction ID" value="UER00594"/>
</dbReference>
<evidence type="ECO:0000256" key="5">
    <source>
        <dbReference type="ARBA" id="ARBA00022598"/>
    </source>
</evidence>
<dbReference type="Proteomes" id="UP000186804">
    <property type="component" value="Unassembled WGS sequence"/>
</dbReference>
<dbReference type="Pfam" id="PF10437">
    <property type="entry name" value="Lip_prot_lig_C"/>
    <property type="match status" value="1"/>
</dbReference>
<dbReference type="GO" id="GO:0016979">
    <property type="term" value="F:lipoate-protein ligase activity"/>
    <property type="evidence" value="ECO:0007669"/>
    <property type="project" value="UniProtKB-EC"/>
</dbReference>
<dbReference type="GeneID" id="92364883"/>
<comment type="catalytic activity">
    <reaction evidence="8">
        <text>L-lysyl-[lipoyl-carrier protein] + (R)-lipoate + ATP = N(6)-[(R)-lipoyl]-L-lysyl-[lipoyl-carrier protein] + AMP + diphosphate + H(+)</text>
        <dbReference type="Rhea" id="RHEA:49288"/>
        <dbReference type="Rhea" id="RHEA-COMP:10500"/>
        <dbReference type="Rhea" id="RHEA-COMP:10502"/>
        <dbReference type="ChEBI" id="CHEBI:15378"/>
        <dbReference type="ChEBI" id="CHEBI:29969"/>
        <dbReference type="ChEBI" id="CHEBI:30616"/>
        <dbReference type="ChEBI" id="CHEBI:33019"/>
        <dbReference type="ChEBI" id="CHEBI:83088"/>
        <dbReference type="ChEBI" id="CHEBI:83099"/>
        <dbReference type="ChEBI" id="CHEBI:456215"/>
        <dbReference type="EC" id="6.3.1.20"/>
    </reaction>
</comment>
<sequence length="420" mass="48499">MKLTNLLKTSQLFFSKGDFFHNLALESTLLKRYTQGQPILYLWTHGKTVVIGRHQNAWRECNLYKMGSCNIVLARRYSGGGAVYQDHGNLCFTFITDNIKDYRKENNKIISRAFQNLGIEIEVKGRNDILLQGRKFSGSAFQLSGNKALHHGTIMVNVDRKALEEFLTPNKTKLQSKGVQSVASRVINVKDVIPDITLENIKTSIIEEFCKTYSIDRELVEFEIKDLKSDVSLSNRYQVIEKEQKQKGIDKNMQYFNQIQNNGMHVDTPITKQFADYVPFNNIHIDSDKDINTFLTCNKPEIGDAIIHDQVYKDTYKQLISWEWRYGESPEFSTVLEKRFDWGSFQVHLDVDSSLIKQARVYSDCLDVNLVDLFQERLHGVRCIQNDIYTSITAIDSKNSIERDQNIEEFAKWISVEAST</sequence>
<dbReference type="InterPro" id="IPR045864">
    <property type="entry name" value="aa-tRNA-synth_II/BPL/LPL"/>
</dbReference>
<dbReference type="GO" id="GO:0017118">
    <property type="term" value="F:lipoyltransferase activity"/>
    <property type="evidence" value="ECO:0007669"/>
    <property type="project" value="TreeGrafter"/>
</dbReference>
<dbReference type="InterPro" id="IPR004562">
    <property type="entry name" value="LipoylTrfase_LipoateP_Ligase"/>
</dbReference>
<evidence type="ECO:0000259" key="9">
    <source>
        <dbReference type="PROSITE" id="PS51733"/>
    </source>
</evidence>
<dbReference type="CDD" id="cd16443">
    <property type="entry name" value="LplA"/>
    <property type="match status" value="1"/>
</dbReference>
<evidence type="ECO:0000313" key="11">
    <source>
        <dbReference type="Proteomes" id="UP000186804"/>
    </source>
</evidence>
<comment type="pathway">
    <text evidence="2">Protein modification; protein lipoylation via exogenous pathway; protein N(6)-(lipoyl)lysine from lipoate: step 1/2.</text>
</comment>
<feature type="domain" description="BPL/LPL catalytic" evidence="9">
    <location>
        <begin position="34"/>
        <end position="217"/>
    </location>
</feature>
<dbReference type="PANTHER" id="PTHR12561:SF3">
    <property type="entry name" value="LIPOYLTRANSFERASE 1, MITOCHONDRIAL"/>
    <property type="match status" value="1"/>
</dbReference>
<dbReference type="GO" id="GO:0009249">
    <property type="term" value="P:protein lipoylation"/>
    <property type="evidence" value="ECO:0007669"/>
    <property type="project" value="InterPro"/>
</dbReference>
<dbReference type="EMBL" id="LRBS01000068">
    <property type="protein sequence ID" value="OII76109.1"/>
    <property type="molecule type" value="Genomic_DNA"/>
</dbReference>
<dbReference type="GO" id="GO:0005524">
    <property type="term" value="F:ATP binding"/>
    <property type="evidence" value="ECO:0007669"/>
    <property type="project" value="UniProtKB-KW"/>
</dbReference>
<dbReference type="Gene3D" id="3.30.930.10">
    <property type="entry name" value="Bira Bifunctional Protein, Domain 2"/>
    <property type="match status" value="1"/>
</dbReference>
<keyword evidence="5 10" id="KW-0436">Ligase</keyword>
<evidence type="ECO:0000256" key="7">
    <source>
        <dbReference type="ARBA" id="ARBA00022840"/>
    </source>
</evidence>
<keyword evidence="11" id="KW-1185">Reference proteome</keyword>
<proteinExistence type="inferred from homology"/>
<evidence type="ECO:0000256" key="3">
    <source>
        <dbReference type="ARBA" id="ARBA00008242"/>
    </source>
</evidence>
<gene>
    <name evidence="10" type="ORF">cand_006980</name>
</gene>
<reference evidence="10 11" key="1">
    <citation type="submission" date="2016-10" db="EMBL/GenBank/DDBJ databases">
        <title>Reductive evolution of mitochondrial metabolism and differential evolution of invasion-related proteins in Cryptosporidium.</title>
        <authorList>
            <person name="Liu S."/>
            <person name="Roellig D.M."/>
            <person name="Guo Y."/>
            <person name="Li N."/>
            <person name="Frace M.A."/>
            <person name="Tang K."/>
            <person name="Zhang L."/>
            <person name="Feng Y."/>
            <person name="Xiao L."/>
        </authorList>
    </citation>
    <scope>NUCLEOTIDE SEQUENCE [LARGE SCALE GENOMIC DNA]</scope>
    <source>
        <strain evidence="10">30847</strain>
    </source>
</reference>
<evidence type="ECO:0000256" key="6">
    <source>
        <dbReference type="ARBA" id="ARBA00022741"/>
    </source>
</evidence>
<accession>A0A1J4MT79</accession>
<keyword evidence="6" id="KW-0547">Nucleotide-binding</keyword>
<dbReference type="Pfam" id="PF21948">
    <property type="entry name" value="LplA-B_cat"/>
    <property type="match status" value="1"/>
</dbReference>
<dbReference type="PROSITE" id="PS51733">
    <property type="entry name" value="BPL_LPL_CATALYTIC"/>
    <property type="match status" value="1"/>
</dbReference>
<protein>
    <recommendedName>
        <fullName evidence="4">lipoate--protein ligase</fullName>
        <ecNumber evidence="4">6.3.1.20</ecNumber>
    </recommendedName>
</protein>
<dbReference type="VEuPathDB" id="CryptoDB:cand_006980"/>